<gene>
    <name evidence="3" type="ORF">QWZ14_30840</name>
</gene>
<evidence type="ECO:0000259" key="2">
    <source>
        <dbReference type="Pfam" id="PF13439"/>
    </source>
</evidence>
<sequence length="364" mass="38915">MRIAVLAHVRQPIAEPFMGGMEAHAWHLVAGLEARGHDVVLFAAGDSDPRFAIDPVLEQHYEKVFPWAEHRGSAPLIAHVDAGFAAVGDRIAAGGFDVVHNNSLHRFPLAWPHAGGVPTVTSLHVPPFDALRWFVKDSAGPAHRITVTSASQLKAWWPEDAPGEVSVLHNGIDLAAWPYRAEGDGSAVWCGRITPNKGTHVAMDAARRAGLPLTIFGTIEDPTYWREDVAPLLGGGIRYGGHIGSAALAGELGGASVFLFTPCWDEPFGLVAVEAMACGVPVASLDMGAAREVIAEAGTFAVTNDAAALAQAIPAALEIPRCIPLARVKRLFTRQIWIDQCEHLYRQVRAEACDAAGTARTRKP</sequence>
<dbReference type="Pfam" id="PF00534">
    <property type="entry name" value="Glycos_transf_1"/>
    <property type="match status" value="1"/>
</dbReference>
<dbReference type="EMBL" id="JAUFPN010000306">
    <property type="protein sequence ID" value="MDN3568796.1"/>
    <property type="molecule type" value="Genomic_DNA"/>
</dbReference>
<comment type="caution">
    <text evidence="3">The sequence shown here is derived from an EMBL/GenBank/DDBJ whole genome shotgun (WGS) entry which is preliminary data.</text>
</comment>
<feature type="domain" description="Glycosyl transferase family 1" evidence="1">
    <location>
        <begin position="188"/>
        <end position="320"/>
    </location>
</feature>
<keyword evidence="3" id="KW-0328">Glycosyltransferase</keyword>
<name>A0ABT8AGX3_9PROT</name>
<evidence type="ECO:0000313" key="3">
    <source>
        <dbReference type="EMBL" id="MDN3568796.1"/>
    </source>
</evidence>
<keyword evidence="3" id="KW-0808">Transferase</keyword>
<evidence type="ECO:0000259" key="1">
    <source>
        <dbReference type="Pfam" id="PF00534"/>
    </source>
</evidence>
<evidence type="ECO:0000313" key="4">
    <source>
        <dbReference type="Proteomes" id="UP001529369"/>
    </source>
</evidence>
<dbReference type="InterPro" id="IPR001296">
    <property type="entry name" value="Glyco_trans_1"/>
</dbReference>
<dbReference type="Proteomes" id="UP001529369">
    <property type="component" value="Unassembled WGS sequence"/>
</dbReference>
<dbReference type="PANTHER" id="PTHR12526">
    <property type="entry name" value="GLYCOSYLTRANSFERASE"/>
    <property type="match status" value="1"/>
</dbReference>
<dbReference type="GO" id="GO:0016757">
    <property type="term" value="F:glycosyltransferase activity"/>
    <property type="evidence" value="ECO:0007669"/>
    <property type="project" value="UniProtKB-KW"/>
</dbReference>
<dbReference type="InterPro" id="IPR028098">
    <property type="entry name" value="Glyco_trans_4-like_N"/>
</dbReference>
<feature type="domain" description="Glycosyltransferase subfamily 4-like N-terminal" evidence="2">
    <location>
        <begin position="18"/>
        <end position="175"/>
    </location>
</feature>
<dbReference type="SUPFAM" id="SSF53756">
    <property type="entry name" value="UDP-Glycosyltransferase/glycogen phosphorylase"/>
    <property type="match status" value="1"/>
</dbReference>
<organism evidence="3 4">
    <name type="scientific">Paeniroseomonas aquatica</name>
    <dbReference type="NCBI Taxonomy" id="373043"/>
    <lineage>
        <taxon>Bacteria</taxon>
        <taxon>Pseudomonadati</taxon>
        <taxon>Pseudomonadota</taxon>
        <taxon>Alphaproteobacteria</taxon>
        <taxon>Acetobacterales</taxon>
        <taxon>Acetobacteraceae</taxon>
        <taxon>Paeniroseomonas</taxon>
    </lineage>
</organism>
<dbReference type="EC" id="2.4.-.-" evidence="3"/>
<keyword evidence="4" id="KW-1185">Reference proteome</keyword>
<dbReference type="PANTHER" id="PTHR12526:SF595">
    <property type="entry name" value="BLL5217 PROTEIN"/>
    <property type="match status" value="1"/>
</dbReference>
<accession>A0ABT8AGX3</accession>
<dbReference type="RefSeq" id="WP_290320918.1">
    <property type="nucleotide sequence ID" value="NZ_JAUFPN010000306.1"/>
</dbReference>
<protein>
    <submittedName>
        <fullName evidence="3">Glycosyltransferase</fullName>
        <ecNumber evidence="3">2.4.-.-</ecNumber>
    </submittedName>
</protein>
<reference evidence="4" key="1">
    <citation type="journal article" date="2019" name="Int. J. Syst. Evol. Microbiol.">
        <title>The Global Catalogue of Microorganisms (GCM) 10K type strain sequencing project: providing services to taxonomists for standard genome sequencing and annotation.</title>
        <authorList>
            <consortium name="The Broad Institute Genomics Platform"/>
            <consortium name="The Broad Institute Genome Sequencing Center for Infectious Disease"/>
            <person name="Wu L."/>
            <person name="Ma J."/>
        </authorList>
    </citation>
    <scope>NUCLEOTIDE SEQUENCE [LARGE SCALE GENOMIC DNA]</scope>
    <source>
        <strain evidence="4">CECT 7131</strain>
    </source>
</reference>
<dbReference type="Pfam" id="PF13439">
    <property type="entry name" value="Glyco_transf_4"/>
    <property type="match status" value="1"/>
</dbReference>
<proteinExistence type="predicted"/>
<dbReference type="Gene3D" id="3.40.50.2000">
    <property type="entry name" value="Glycogen Phosphorylase B"/>
    <property type="match status" value="2"/>
</dbReference>